<keyword evidence="5" id="KW-0472">Membrane</keyword>
<dbReference type="Proteomes" id="UP001214576">
    <property type="component" value="Unassembled WGS sequence"/>
</dbReference>
<accession>A0AAD4YAN3</accession>
<dbReference type="Pfam" id="PF14992">
    <property type="entry name" value="TMCO5"/>
    <property type="match status" value="2"/>
</dbReference>
<keyword evidence="8" id="KW-1185">Reference proteome</keyword>
<proteinExistence type="predicted"/>
<organism evidence="7 8">
    <name type="scientific">Ovis ammon polii</name>
    <dbReference type="NCBI Taxonomy" id="230172"/>
    <lineage>
        <taxon>Eukaryota</taxon>
        <taxon>Metazoa</taxon>
        <taxon>Chordata</taxon>
        <taxon>Craniata</taxon>
        <taxon>Vertebrata</taxon>
        <taxon>Euteleostomi</taxon>
        <taxon>Mammalia</taxon>
        <taxon>Eutheria</taxon>
        <taxon>Laurasiatheria</taxon>
        <taxon>Artiodactyla</taxon>
        <taxon>Ruminantia</taxon>
        <taxon>Pecora</taxon>
        <taxon>Bovidae</taxon>
        <taxon>Caprinae</taxon>
        <taxon>Ovis</taxon>
    </lineage>
</organism>
<comment type="subcellular location">
    <subcellularLocation>
        <location evidence="1">Membrane</location>
        <topology evidence="1">Single-pass membrane protein</topology>
    </subcellularLocation>
</comment>
<dbReference type="GO" id="GO:0016020">
    <property type="term" value="C:membrane"/>
    <property type="evidence" value="ECO:0007669"/>
    <property type="project" value="UniProtKB-SubCell"/>
</dbReference>
<evidence type="ECO:0000256" key="4">
    <source>
        <dbReference type="ARBA" id="ARBA00023054"/>
    </source>
</evidence>
<dbReference type="PANTHER" id="PTHR22422:SF7">
    <property type="entry name" value="TRANSMEMBRANE AND COILED-COIL DOMAIN-CONTAINING PROTEIN 5A"/>
    <property type="match status" value="1"/>
</dbReference>
<sequence length="230" mass="27427">MEEQKEDQLDYESEKVEILRLAQSKKNINSLNMDLERDMQRIDEANQDLLVKIHKKEDEIQRLENEITQTRDLAEDEEWEKENSTTMERERALQEVEEETARLVKLQQLEASCADQEKELAKVIEDYAFVAQLCEDQALCIKEKHRALISNCAFLYFSLKKYQETLKKIEEELETRFLEREVSKVMCMNSTSKEYNSQNNKDNSLQKKKAGFCKRWDHENQRREADDLTF</sequence>
<comment type="caution">
    <text evidence="7">The sequence shown here is derived from an EMBL/GenBank/DDBJ whole genome shotgun (WGS) entry which is preliminary data.</text>
</comment>
<dbReference type="InterPro" id="IPR026617">
    <property type="entry name" value="SMCO2/5"/>
</dbReference>
<evidence type="ECO:0000313" key="8">
    <source>
        <dbReference type="Proteomes" id="UP001214576"/>
    </source>
</evidence>
<evidence type="ECO:0000256" key="3">
    <source>
        <dbReference type="ARBA" id="ARBA00022989"/>
    </source>
</evidence>
<dbReference type="EMBL" id="JAKZEL010000009">
    <property type="protein sequence ID" value="KAI4540357.1"/>
    <property type="molecule type" value="Genomic_DNA"/>
</dbReference>
<feature type="coiled-coil region" evidence="6">
    <location>
        <begin position="21"/>
        <end position="126"/>
    </location>
</feature>
<reference evidence="7" key="1">
    <citation type="submission" date="2022-03" db="EMBL/GenBank/DDBJ databases">
        <title>Genomic analyses of argali, domestic sheep and their hybrids provide insights into chromosomal evolution, heterosis and genetic basis of agronomic traits.</title>
        <authorList>
            <person name="Li M."/>
        </authorList>
    </citation>
    <scope>NUCLEOTIDE SEQUENCE</scope>
    <source>
        <strain evidence="7">CAU-MHL-2022a</strain>
        <tissue evidence="7">Skin</tissue>
    </source>
</reference>
<evidence type="ECO:0000313" key="7">
    <source>
        <dbReference type="EMBL" id="KAI4540357.1"/>
    </source>
</evidence>
<keyword evidence="2" id="KW-0812">Transmembrane</keyword>
<name>A0AAD4YAN3_OVIAM</name>
<keyword evidence="4 6" id="KW-0175">Coiled coil</keyword>
<protein>
    <recommendedName>
        <fullName evidence="9">Transmembrane and coiled-coil domain-containing protein 5A</fullName>
    </recommendedName>
</protein>
<dbReference type="PANTHER" id="PTHR22422">
    <property type="entry name" value="TRANSMEMBRANE AND COILED-COIL DOMAIN-CONTAINING PROTEIN 5B-RELATED"/>
    <property type="match status" value="1"/>
</dbReference>
<dbReference type="AlphaFoldDB" id="A0AAD4YAN3"/>
<evidence type="ECO:0000256" key="2">
    <source>
        <dbReference type="ARBA" id="ARBA00022692"/>
    </source>
</evidence>
<keyword evidence="3" id="KW-1133">Transmembrane helix</keyword>
<evidence type="ECO:0000256" key="5">
    <source>
        <dbReference type="ARBA" id="ARBA00023136"/>
    </source>
</evidence>
<evidence type="ECO:0000256" key="6">
    <source>
        <dbReference type="SAM" id="Coils"/>
    </source>
</evidence>
<evidence type="ECO:0008006" key="9">
    <source>
        <dbReference type="Google" id="ProtNLM"/>
    </source>
</evidence>
<gene>
    <name evidence="7" type="ORF">MG293_009398</name>
</gene>
<evidence type="ECO:0000256" key="1">
    <source>
        <dbReference type="ARBA" id="ARBA00004167"/>
    </source>
</evidence>